<evidence type="ECO:0000313" key="3">
    <source>
        <dbReference type="Proteomes" id="UP001549119"/>
    </source>
</evidence>
<protein>
    <submittedName>
        <fullName evidence="2">ParB-like chromosome segregation protein Spo0J</fullName>
    </submittedName>
</protein>
<gene>
    <name evidence="2" type="ORF">ABIC20_007508</name>
</gene>
<feature type="domain" description="ParB-like N-terminal" evidence="1">
    <location>
        <begin position="14"/>
        <end position="102"/>
    </location>
</feature>
<proteinExistence type="predicted"/>
<dbReference type="PANTHER" id="PTHR33375:SF1">
    <property type="entry name" value="CHROMOSOME-PARTITIONING PROTEIN PARB-RELATED"/>
    <property type="match status" value="1"/>
</dbReference>
<dbReference type="InterPro" id="IPR050336">
    <property type="entry name" value="Chromosome_partition/occlusion"/>
</dbReference>
<dbReference type="SMART" id="SM00470">
    <property type="entry name" value="ParB"/>
    <property type="match status" value="1"/>
</dbReference>
<name>A0ABV2NUN6_9HYPH</name>
<dbReference type="Gene3D" id="3.90.1530.10">
    <property type="entry name" value="Conserved hypothetical protein from pyrococcus furiosus pfu- 392566-001, ParB domain"/>
    <property type="match status" value="1"/>
</dbReference>
<evidence type="ECO:0000313" key="2">
    <source>
        <dbReference type="EMBL" id="MET3870123.1"/>
    </source>
</evidence>
<dbReference type="Proteomes" id="UP001549119">
    <property type="component" value="Unassembled WGS sequence"/>
</dbReference>
<sequence length="227" mass="24612">MTTAKTDPANLVVEHWPVADLVPYAKNAKKHTPESTKKLAGVIRARGHWTAPIVVRAETKEVINGHGRRLAALHLGMKTVPVVVLHGLTDAEADALRLSDNQVSNQDYDTDLLRQGLSALAETGGIDMDNLGFDEKELDFLVEDPGEMLEDAFVEDIGEAVEEQKTENDAKAAAVDEAPARLAEVFGFTKVSVADGRRVKAFMARIEAETGKKGAEAFMGFLTEFGI</sequence>
<evidence type="ECO:0000259" key="1">
    <source>
        <dbReference type="SMART" id="SM00470"/>
    </source>
</evidence>
<organism evidence="2 3">
    <name type="scientific">Methylobacterium radiotolerans</name>
    <dbReference type="NCBI Taxonomy" id="31998"/>
    <lineage>
        <taxon>Bacteria</taxon>
        <taxon>Pseudomonadati</taxon>
        <taxon>Pseudomonadota</taxon>
        <taxon>Alphaproteobacteria</taxon>
        <taxon>Hyphomicrobiales</taxon>
        <taxon>Methylobacteriaceae</taxon>
        <taxon>Methylobacterium</taxon>
    </lineage>
</organism>
<dbReference type="Pfam" id="PF02195">
    <property type="entry name" value="ParB_N"/>
    <property type="match status" value="1"/>
</dbReference>
<dbReference type="InterPro" id="IPR003115">
    <property type="entry name" value="ParB_N"/>
</dbReference>
<comment type="caution">
    <text evidence="2">The sequence shown here is derived from an EMBL/GenBank/DDBJ whole genome shotgun (WGS) entry which is preliminary data.</text>
</comment>
<dbReference type="SUPFAM" id="SSF110849">
    <property type="entry name" value="ParB/Sulfiredoxin"/>
    <property type="match status" value="1"/>
</dbReference>
<dbReference type="EMBL" id="JBEPNW010000008">
    <property type="protein sequence ID" value="MET3870123.1"/>
    <property type="molecule type" value="Genomic_DNA"/>
</dbReference>
<reference evidence="2 3" key="1">
    <citation type="submission" date="2024-06" db="EMBL/GenBank/DDBJ databases">
        <title>Genomics of switchgrass bacterial isolates.</title>
        <authorList>
            <person name="Shade A."/>
        </authorList>
    </citation>
    <scope>NUCLEOTIDE SEQUENCE [LARGE SCALE GENOMIC DNA]</scope>
    <source>
        <strain evidence="2 3">PvP084</strain>
    </source>
</reference>
<dbReference type="InterPro" id="IPR036086">
    <property type="entry name" value="ParB/Sulfiredoxin_sf"/>
</dbReference>
<keyword evidence="3" id="KW-1185">Reference proteome</keyword>
<dbReference type="CDD" id="cd16403">
    <property type="entry name" value="ParB_N_like_MT"/>
    <property type="match status" value="1"/>
</dbReference>
<accession>A0ABV2NUN6</accession>
<dbReference type="RefSeq" id="WP_209651045.1">
    <property type="nucleotide sequence ID" value="NZ_JBEPNV010000005.1"/>
</dbReference>
<dbReference type="PANTHER" id="PTHR33375">
    <property type="entry name" value="CHROMOSOME-PARTITIONING PROTEIN PARB-RELATED"/>
    <property type="match status" value="1"/>
</dbReference>